<organism evidence="1 2">
    <name type="scientific">Peptoanaerobacter stomatis</name>
    <dbReference type="NCBI Taxonomy" id="796937"/>
    <lineage>
        <taxon>Bacteria</taxon>
        <taxon>Bacillati</taxon>
        <taxon>Bacillota</taxon>
        <taxon>Clostridia</taxon>
        <taxon>Peptostreptococcales</taxon>
        <taxon>Filifactoraceae</taxon>
        <taxon>Peptoanaerobacter</taxon>
    </lineage>
</organism>
<dbReference type="EMBL" id="ALNK01000027">
    <property type="protein sequence ID" value="EJU21421.1"/>
    <property type="molecule type" value="Genomic_DNA"/>
</dbReference>
<gene>
    <name evidence="1" type="ORF">HMPREF1143_0192</name>
</gene>
<accession>J4W633</accession>
<dbReference type="Proteomes" id="UP000005244">
    <property type="component" value="Unassembled WGS sequence"/>
</dbReference>
<evidence type="ECO:0000313" key="1">
    <source>
        <dbReference type="EMBL" id="EJU21421.1"/>
    </source>
</evidence>
<proteinExistence type="predicted"/>
<protein>
    <submittedName>
        <fullName evidence="1">Uncharacterized protein</fullName>
    </submittedName>
</protein>
<comment type="caution">
    <text evidence="1">The sequence shown here is derived from an EMBL/GenBank/DDBJ whole genome shotgun (WGS) entry which is preliminary data.</text>
</comment>
<keyword evidence="2" id="KW-1185">Reference proteome</keyword>
<name>J4W633_9FIRM</name>
<reference evidence="1 2" key="1">
    <citation type="submission" date="2012-07" db="EMBL/GenBank/DDBJ databases">
        <authorList>
            <person name="Durkin A.S."/>
            <person name="McCorrison J."/>
            <person name="Torralba M."/>
            <person name="Gillis M."/>
            <person name="Methe B."/>
            <person name="Sutton G."/>
            <person name="Nelson K.E."/>
        </authorList>
    </citation>
    <scope>NUCLEOTIDE SEQUENCE [LARGE SCALE GENOMIC DNA]</scope>
    <source>
        <strain evidence="1 2">OBRC8</strain>
    </source>
</reference>
<dbReference type="AlphaFoldDB" id="J4W633"/>
<sequence length="47" mass="5423">MAVIWKSSKAEAEKIIQIFANKEKAETYEKDLGNDCLESRIYTMNVL</sequence>
<evidence type="ECO:0000313" key="2">
    <source>
        <dbReference type="Proteomes" id="UP000005244"/>
    </source>
</evidence>